<evidence type="ECO:0000313" key="3">
    <source>
        <dbReference type="Proteomes" id="UP000095728"/>
    </source>
</evidence>
<feature type="compositionally biased region" description="Low complexity" evidence="1">
    <location>
        <begin position="59"/>
        <end position="85"/>
    </location>
</feature>
<organism evidence="2 3">
    <name type="scientific">Hanseniaspora osmophila</name>
    <dbReference type="NCBI Taxonomy" id="56408"/>
    <lineage>
        <taxon>Eukaryota</taxon>
        <taxon>Fungi</taxon>
        <taxon>Dikarya</taxon>
        <taxon>Ascomycota</taxon>
        <taxon>Saccharomycotina</taxon>
        <taxon>Saccharomycetes</taxon>
        <taxon>Saccharomycodales</taxon>
        <taxon>Saccharomycodaceae</taxon>
        <taxon>Hanseniaspora</taxon>
    </lineage>
</organism>
<protein>
    <submittedName>
        <fullName evidence="2">Bud site selection protein 7</fullName>
    </submittedName>
</protein>
<keyword evidence="3" id="KW-1185">Reference proteome</keyword>
<evidence type="ECO:0000313" key="2">
    <source>
        <dbReference type="EMBL" id="OEJ85483.1"/>
    </source>
</evidence>
<dbReference type="STRING" id="56408.A0A1E5RFW8"/>
<dbReference type="InterPro" id="IPR011990">
    <property type="entry name" value="TPR-like_helical_dom_sf"/>
</dbReference>
<comment type="caution">
    <text evidence="2">The sequence shown here is derived from an EMBL/GenBank/DDBJ whole genome shotgun (WGS) entry which is preliminary data.</text>
</comment>
<feature type="region of interest" description="Disordered" evidence="1">
    <location>
        <begin position="457"/>
        <end position="495"/>
    </location>
</feature>
<dbReference type="GO" id="GO:0006893">
    <property type="term" value="P:Golgi to plasma membrane transport"/>
    <property type="evidence" value="ECO:0007669"/>
    <property type="project" value="TreeGrafter"/>
</dbReference>
<reference evidence="3" key="1">
    <citation type="journal article" date="2016" name="Genome Announc.">
        <title>Genome sequences of three species of Hanseniaspora isolated from spontaneous wine fermentations.</title>
        <authorList>
            <person name="Sternes P.R."/>
            <person name="Lee D."/>
            <person name="Kutyna D.R."/>
            <person name="Borneman A.R."/>
        </authorList>
    </citation>
    <scope>NUCLEOTIDE SEQUENCE [LARGE SCALE GENOMIC DNA]</scope>
    <source>
        <strain evidence="3">AWRI3579</strain>
    </source>
</reference>
<dbReference type="PANTHER" id="PTHR31975">
    <property type="entry name" value="BUD SITE SELECTION PROTEIN 7-RELATED"/>
    <property type="match status" value="1"/>
</dbReference>
<dbReference type="InterPro" id="IPR015374">
    <property type="entry name" value="ChAPs"/>
</dbReference>
<dbReference type="PANTHER" id="PTHR31975:SF1">
    <property type="entry name" value="BUD SITE SELECTION PROTEIN 7-RELATED"/>
    <property type="match status" value="1"/>
</dbReference>
<dbReference type="FunCoup" id="A0A1E5RFW8">
    <property type="interactions" value="117"/>
</dbReference>
<accession>A0A1E5RFW8</accession>
<dbReference type="OrthoDB" id="434695at2759"/>
<feature type="region of interest" description="Disordered" evidence="1">
    <location>
        <begin position="57"/>
        <end position="87"/>
    </location>
</feature>
<dbReference type="Gene3D" id="1.25.40.10">
    <property type="entry name" value="Tetratricopeptide repeat domain"/>
    <property type="match status" value="1"/>
</dbReference>
<evidence type="ECO:0000256" key="1">
    <source>
        <dbReference type="SAM" id="MobiDB-lite"/>
    </source>
</evidence>
<feature type="compositionally biased region" description="Low complexity" evidence="1">
    <location>
        <begin position="460"/>
        <end position="488"/>
    </location>
</feature>
<sequence length="804" mass="90648">MLLTQGSIPEVQETSINETLRARHSKLGSPALQTYPLGPADLVSLYKYIPVDPNQHIGANNNTSASGNNNNNNNNNNSSGKTNNNEGAEVYEDPLAQIKKKLELGTHFYNSGIDTSDPTSIAVFCKSIKEAIEENGQQLWYGKQKHFRVGHIAYSTYNCFSQCDMNVVVKFPGNIETYLTTSEDGDIALKEDHPGANEELWLETFVSGVVRSFTQMMDNKSEGELNSVVETKLYNPLLMNDINDIAELFITKGFPLCYDRGFTLGGPVDCIGITNLNNYLVEVYCKIVQLSGYHQMAITTLDVMISKMGKKYRELYYLKARILFENNRKMESLDIINEELQSKGKTKKSSTPNGVYKNELILLQINVLYSIVKDKEIQQLENDAQDIALTHQMINKLSKQLCKISPSEFRPWYWLVKSYISLKDFENALLALNSCPMNMTKDKYIFKRMDNSGGYGARNGTGSSASSSSANASTAGSNNANGNSSNSGVAQPGSPESMHLPLPIDVVMEDITGLNSQDVISEHMQAEASLMNLPGSSLKTTYAIAYSLLVDIVNLIGWEKLLVLRSDIFVMEEEFHEINSRKASTSEFETEDLQNGEAGISPGNGVSKSFLKDDKRLCERWLDNLFMLLYQDMKQYTMWQAEQVQFESSGTEYTRSTFEWELLGLLANRLKHFNEGSLAFQVGLKQRFSGVCCKKLIEYYVNEKNRILQNYKLSSGVILKNVQQLNNLILDLCVQNMVWNHRWYIEFSLNLQYAFKSLIEQDGLEKLENEIKSKYSEEVYALCYDNALKFFGNQGVGISDFHAH</sequence>
<dbReference type="Proteomes" id="UP000095728">
    <property type="component" value="Unassembled WGS sequence"/>
</dbReference>
<proteinExistence type="predicted"/>
<dbReference type="AlphaFoldDB" id="A0A1E5RFW8"/>
<dbReference type="InParanoid" id="A0A1E5RFW8"/>
<dbReference type="Pfam" id="PF09295">
    <property type="entry name" value="ChAPs"/>
    <property type="match status" value="2"/>
</dbReference>
<dbReference type="EMBL" id="LPNM01000007">
    <property type="protein sequence ID" value="OEJ85483.1"/>
    <property type="molecule type" value="Genomic_DNA"/>
</dbReference>
<dbReference type="GO" id="GO:0034044">
    <property type="term" value="C:exomer complex"/>
    <property type="evidence" value="ECO:0007669"/>
    <property type="project" value="UniProtKB-ARBA"/>
</dbReference>
<name>A0A1E5RFW8_9ASCO</name>
<gene>
    <name evidence="2" type="ORF">AWRI3579_g2090</name>
</gene>